<evidence type="ECO:0000256" key="1">
    <source>
        <dbReference type="SAM" id="MobiDB-lite"/>
    </source>
</evidence>
<reference evidence="4" key="1">
    <citation type="submission" date="2017-05" db="EMBL/GenBank/DDBJ databases">
        <authorList>
            <person name="Sung H."/>
        </authorList>
    </citation>
    <scope>NUCLEOTIDE SEQUENCE [LARGE SCALE GENOMIC DNA]</scope>
    <source>
        <strain evidence="4">AR23208</strain>
    </source>
</reference>
<dbReference type="SUPFAM" id="SSF63829">
    <property type="entry name" value="Calcium-dependent phosphotriesterase"/>
    <property type="match status" value="3"/>
</dbReference>
<dbReference type="Proteomes" id="UP000195437">
    <property type="component" value="Chromosome"/>
</dbReference>
<name>A0A1Y0IMJ2_9BACL</name>
<dbReference type="KEGG" id="tum:CBW65_06320"/>
<protein>
    <recommendedName>
        <fullName evidence="2">SLH domain-containing protein</fullName>
    </recommendedName>
</protein>
<feature type="region of interest" description="Disordered" evidence="1">
    <location>
        <begin position="1712"/>
        <end position="1736"/>
    </location>
</feature>
<feature type="domain" description="SLH" evidence="2">
    <location>
        <begin position="1772"/>
        <end position="1832"/>
    </location>
</feature>
<dbReference type="Pfam" id="PF00395">
    <property type="entry name" value="SLH"/>
    <property type="match status" value="3"/>
</dbReference>
<dbReference type="InterPro" id="IPR051465">
    <property type="entry name" value="Cell_Envelope_Struct_Comp"/>
</dbReference>
<gene>
    <name evidence="3" type="ORF">CBW65_06320</name>
</gene>
<sequence>MQFSNFMRRFQKSLSLCIIFLLVFLVSGAGQFAQLASAAPTTWADLDPDPANSLNFNYELEAIAFGNGQWFVSNSSGFLGYTADGNTWQHKEESTVVGSNVVTGMAYAGDRWVGTSDGGYLTSPTTDSYEPWKVYSGATSQTNQFLEDVAYGAEGTNGIPLTVLVGYNGTILVSDDNDFFSPAPSKNDGSYLMAAAFGDGKFVAAGFDAEATASVVYHSNDGENFSAGTISGSGVYDVAYGNNKFVAVGISGFVATSTDGNVWTTQDSKTAATLNGVAYGGGKFVAVGDGGTIVSSEDGVNWITETPKTASGNFKSVAYGQSKFVVVGPAGLMQTSVAVETPQIELTDLEVSSPGGIDYTKATKSYTVTVPNGTASVDVTPTLPAVAGASATVNSQPLVGGKAAVTLDADGSTTITVDVKATGYKDNEYTITVNEQPLVKLTGLQVTPPGGLSFLPNTKNYSVTVPNGTASVEVTPSLPAVAGASATVNSQALSGGKATVTLDADGTTVIEVDVHATGYTSNKYTITVTEDIPQIKLADLEVNSPGGLAFDPDNDSYAVTVKNGVASVDVTPTLPGVAGTTVTVNGTSTTGGAVTVALDADRTTEIVVAVTAPGHTANQYTITVTEQELIKLTGLQVTPPGGLSFNPNNTTYTVSVPYGTGSVDVTPSLPAVAGANATVNGLALAGGKASVSLDADGTTVIEVDVTAPGYTDNQYTISVTTLPLIKLTDLEVNSPGGLAFDPDDDSYAVAVKNGVASVDVTPTLPGVAGTAVTVNGTSTTGGAVTVALDADRTTEIIVAVTAPGHTSNQYTITVTEEELIKLTGLTVTPGGITFDPDTKPYSVAVPYGTTKVDVTPALPPVIGAAVTVNGQTLTDGKVTVDLDGAGTASFTVDVTAPGYTDNQYTISVTTLPLIKLTDLEVNSPGGLAFDPDDDSYAVTVKNGVASVDVTPTLPGVAGTAVTVNGTSTTGGAVTVALDADRTTEIIVAVTAPGHTANQYTITVTEEELIKLTGLTVTPGGITFDPDTKPYSVAVPYGTTKVDVTPALPPVIGAAVTVDGQTLTDGKVTVDLDGAGTASFTVDVTAPGYTDNQYTISVTTLPLIKLTDLEVNSPGGLAFDPDDDSYAVTVKNGVASVDVTPTLPGVAGTAVTVNGTSTTGGAVTVALDADRTTEIIVAVTAPGHTANQYTITVTEEELIKLTGLTVTPGGITFDPDTKPYSVAVPYGTTKVDVTPALPPVIGAAVTVNGQTLTDGKVTVDLDGAGTASFTVDVTAPGYTDNQYTISVTTLPLIKLTDLEVNSPGGLAFDPDDDSYAVTVKNGVASVDVTPTLPGVAGTAVTVNGTSTTGGAVTVALDADRTTEIIVAVTAPGHTANQYTITVTEEELIKLTGLDVTPADALTFDQDTTTYAVTAPYGTTQVDVTLTLPAVAGASATVNGTATTGEAVSITLDSDGTTEIQVNVTAPGYTENQYTITVTIGLPSTDATLSNLTVDAGTLTPDFASNVDTYTVAVPYSVSTLNVTPTFNHGGATMTVNGTLQVSGNAVPVALTVGPNTITILVTAQDGVTTQEYTIAVTRAAYVPPVEDKVKGTLQGNITKLIGNGNKLSADVYSPDGKMLLQAGVDIIGANGKFELNKIEPGSYRMVIYVLGDNGTKLAGQTAMLSVNANKEATASASVIDPFGVVTDAISKKAVDGVNVTVYWADTALNKSQGRTPGAKVELPRLSPMTNKNANGQTTGKDGQFGWLLLPEGDYYIVAEKEGYDQYDGRNAVLHVGQTAVQTNITLQPKVLEEGVIEPYITGYPDGTFKPDRGITRAELASILLRVINIKAEASVSIYSDVSASNWAAPAIAEVTKRGLMVGYPDGTFQPNQQMSRAEIAIVLGKVKQLSGTPQKSTFTDIDKHWAKNAILLAEQAGLLSGHTDGKFRPDNALTRAEAVVIFNKVLGWNDLNVDKPQRWSDVPKNYWAYKDIMRASVPHMYQKLGNGMVIWK</sequence>
<dbReference type="PROSITE" id="PS51272">
    <property type="entry name" value="SLH"/>
    <property type="match status" value="3"/>
</dbReference>
<dbReference type="SUPFAM" id="SSF49464">
    <property type="entry name" value="Carboxypeptidase regulatory domain-like"/>
    <property type="match status" value="1"/>
</dbReference>
<organism evidence="3 4">
    <name type="scientific">Tumebacillus avium</name>
    <dbReference type="NCBI Taxonomy" id="1903704"/>
    <lineage>
        <taxon>Bacteria</taxon>
        <taxon>Bacillati</taxon>
        <taxon>Bacillota</taxon>
        <taxon>Bacilli</taxon>
        <taxon>Bacillales</taxon>
        <taxon>Alicyclobacillaceae</taxon>
        <taxon>Tumebacillus</taxon>
    </lineage>
</organism>
<evidence type="ECO:0000259" key="2">
    <source>
        <dbReference type="PROSITE" id="PS51272"/>
    </source>
</evidence>
<keyword evidence="4" id="KW-1185">Reference proteome</keyword>
<dbReference type="InterPro" id="IPR008969">
    <property type="entry name" value="CarboxyPept-like_regulatory"/>
</dbReference>
<dbReference type="InterPro" id="IPR001119">
    <property type="entry name" value="SLH_dom"/>
</dbReference>
<evidence type="ECO:0000313" key="3">
    <source>
        <dbReference type="EMBL" id="ARU60745.1"/>
    </source>
</evidence>
<evidence type="ECO:0000313" key="4">
    <source>
        <dbReference type="Proteomes" id="UP000195437"/>
    </source>
</evidence>
<proteinExistence type="predicted"/>
<feature type="domain" description="SLH" evidence="2">
    <location>
        <begin position="1833"/>
        <end position="1896"/>
    </location>
</feature>
<feature type="domain" description="SLH" evidence="2">
    <location>
        <begin position="1897"/>
        <end position="1955"/>
    </location>
</feature>
<dbReference type="Pfam" id="PF12733">
    <property type="entry name" value="Cadherin-like"/>
    <property type="match status" value="13"/>
</dbReference>
<dbReference type="OrthoDB" id="2380392at2"/>
<dbReference type="PANTHER" id="PTHR43308">
    <property type="entry name" value="OUTER MEMBRANE PROTEIN ALPHA-RELATED"/>
    <property type="match status" value="1"/>
</dbReference>
<dbReference type="Gene3D" id="2.60.40.1120">
    <property type="entry name" value="Carboxypeptidase-like, regulatory domain"/>
    <property type="match status" value="1"/>
</dbReference>
<dbReference type="Gene3D" id="2.60.40.2340">
    <property type="match status" value="1"/>
</dbReference>
<dbReference type="InterPro" id="IPR025883">
    <property type="entry name" value="Cadherin-like_domain"/>
</dbReference>
<dbReference type="EMBL" id="CP021434">
    <property type="protein sequence ID" value="ARU60745.1"/>
    <property type="molecule type" value="Genomic_DNA"/>
</dbReference>
<feature type="compositionally biased region" description="Polar residues" evidence="1">
    <location>
        <begin position="1726"/>
        <end position="1736"/>
    </location>
</feature>
<accession>A0A1Y0IMJ2</accession>